<reference evidence="3 4" key="1">
    <citation type="submission" date="2018-10" db="EMBL/GenBank/DDBJ databases">
        <title>Genome-guide identification and characterization of bacteria that degrade polycyclic aromatic hydrocarbons and resist hexavalent chromium simultaneously.</title>
        <authorList>
            <person name="Feng H."/>
        </authorList>
    </citation>
    <scope>NUCLEOTIDE SEQUENCE [LARGE SCALE GENOMIC DNA]</scope>
    <source>
        <strain evidence="3 4">J015</strain>
    </source>
</reference>
<evidence type="ECO:0000313" key="3">
    <source>
        <dbReference type="EMBL" id="RKO22589.1"/>
    </source>
</evidence>
<keyword evidence="2" id="KW-0812">Transmembrane</keyword>
<accession>A0A3B0FRR9</accession>
<feature type="transmembrane region" description="Helical" evidence="2">
    <location>
        <begin position="170"/>
        <end position="188"/>
    </location>
</feature>
<gene>
    <name evidence="3" type="ORF">D7Z96_13570</name>
</gene>
<name>A0A3B0FRR9_PSEPS</name>
<keyword evidence="2" id="KW-0472">Membrane</keyword>
<feature type="region of interest" description="Disordered" evidence="1">
    <location>
        <begin position="198"/>
        <end position="280"/>
    </location>
</feature>
<reference evidence="4" key="2">
    <citation type="submission" date="2018-10" db="EMBL/GenBank/DDBJ databases">
        <authorList>
            <person name="Wang Y."/>
            <person name="Wang J."/>
            <person name="Yang X."/>
            <person name="Wang Z."/>
            <person name="Huang Y."/>
        </authorList>
    </citation>
    <scope>NUCLEOTIDE SEQUENCE [LARGE SCALE GENOMIC DNA]</scope>
    <source>
        <strain evidence="4">J015</strain>
    </source>
</reference>
<evidence type="ECO:0000256" key="2">
    <source>
        <dbReference type="SAM" id="Phobius"/>
    </source>
</evidence>
<dbReference type="AlphaFoldDB" id="A0A3B0FRR9"/>
<dbReference type="EMBL" id="RBNH01000012">
    <property type="protein sequence ID" value="RKO22589.1"/>
    <property type="molecule type" value="Genomic_DNA"/>
</dbReference>
<dbReference type="Proteomes" id="UP000273159">
    <property type="component" value="Unassembled WGS sequence"/>
</dbReference>
<evidence type="ECO:0000256" key="1">
    <source>
        <dbReference type="SAM" id="MobiDB-lite"/>
    </source>
</evidence>
<protein>
    <submittedName>
        <fullName evidence="3">Chain-length determining protein</fullName>
    </submittedName>
</protein>
<proteinExistence type="predicted"/>
<keyword evidence="2" id="KW-1133">Transmembrane helix</keyword>
<evidence type="ECO:0000313" key="4">
    <source>
        <dbReference type="Proteomes" id="UP000273159"/>
    </source>
</evidence>
<comment type="caution">
    <text evidence="3">The sequence shown here is derived from an EMBL/GenBank/DDBJ whole genome shotgun (WGS) entry which is preliminary data.</text>
</comment>
<organism evidence="3 4">
    <name type="scientific">Pseudarthrobacter phenanthrenivorans</name>
    <name type="common">Arthrobacter phenanthrenivorans</name>
    <dbReference type="NCBI Taxonomy" id="361575"/>
    <lineage>
        <taxon>Bacteria</taxon>
        <taxon>Bacillati</taxon>
        <taxon>Actinomycetota</taxon>
        <taxon>Actinomycetes</taxon>
        <taxon>Micrococcales</taxon>
        <taxon>Micrococcaceae</taxon>
        <taxon>Pseudarthrobacter</taxon>
    </lineage>
</organism>
<sequence length="280" mass="29390">MALPVVLLTIAACVYVYLYAPRTYEANVSYALTAPDVPSNLELERDPDLAKLNSDNPYLRSNDSSLLAQVVITKLSDPAYVDQLKEAGFATDFKIAPVASLGMGLVTVSATSSSEAEAVATAKLVGEQFTSTLHTVQKVNGADDRYLYTPILVRGPGPAKELFSNRLRSLIMVGIAGSVLLFGSVSVARSMALRRQERQAAKPTAADHGAAEAGEGSDTGPGRGAKPQTGRSGRRAIAPLPGPQNMSDAPRVPAVAATDHPNRNDSGKPLVAAGDKIRGH</sequence>